<evidence type="ECO:0000313" key="4">
    <source>
        <dbReference type="Proteomes" id="UP000645828"/>
    </source>
</evidence>
<dbReference type="PANTHER" id="PTHR33166">
    <property type="entry name" value="GAG_P30 DOMAIN-CONTAINING PROTEIN"/>
    <property type="match status" value="1"/>
</dbReference>
<comment type="caution">
    <text evidence="3">The sequence shown here is derived from an EMBL/GenBank/DDBJ whole genome shotgun (WGS) entry which is preliminary data.</text>
</comment>
<evidence type="ECO:0000256" key="1">
    <source>
        <dbReference type="SAM" id="MobiDB-lite"/>
    </source>
</evidence>
<feature type="compositionally biased region" description="Polar residues" evidence="1">
    <location>
        <begin position="622"/>
        <end position="633"/>
    </location>
</feature>
<keyword evidence="4" id="KW-1185">Reference proteome</keyword>
<dbReference type="SUPFAM" id="SSF47943">
    <property type="entry name" value="Retrovirus capsid protein, N-terminal core domain"/>
    <property type="match status" value="1"/>
</dbReference>
<organism evidence="3 4">
    <name type="scientific">Nyctereutes procyonoides</name>
    <name type="common">Raccoon dog</name>
    <name type="synonym">Canis procyonoides</name>
    <dbReference type="NCBI Taxonomy" id="34880"/>
    <lineage>
        <taxon>Eukaryota</taxon>
        <taxon>Metazoa</taxon>
        <taxon>Chordata</taxon>
        <taxon>Craniata</taxon>
        <taxon>Vertebrata</taxon>
        <taxon>Euteleostomi</taxon>
        <taxon>Mammalia</taxon>
        <taxon>Eutheria</taxon>
        <taxon>Laurasiatheria</taxon>
        <taxon>Carnivora</taxon>
        <taxon>Caniformia</taxon>
        <taxon>Canidae</taxon>
        <taxon>Nyctereutes</taxon>
    </lineage>
</organism>
<name>A0A811YSP3_NYCPR</name>
<feature type="compositionally biased region" description="Pro residues" evidence="1">
    <location>
        <begin position="347"/>
        <end position="368"/>
    </location>
</feature>
<evidence type="ECO:0000259" key="2">
    <source>
        <dbReference type="Pfam" id="PF02093"/>
    </source>
</evidence>
<proteinExistence type="predicted"/>
<reference evidence="3" key="1">
    <citation type="submission" date="2020-12" db="EMBL/GenBank/DDBJ databases">
        <authorList>
            <consortium name="Molecular Ecology Group"/>
        </authorList>
    </citation>
    <scope>NUCLEOTIDE SEQUENCE</scope>
    <source>
        <strain evidence="3">TBG_1078</strain>
    </source>
</reference>
<dbReference type="GO" id="GO:0019068">
    <property type="term" value="P:virion assembly"/>
    <property type="evidence" value="ECO:0007669"/>
    <property type="project" value="InterPro"/>
</dbReference>
<dbReference type="InterPro" id="IPR003036">
    <property type="entry name" value="Gag_P30"/>
</dbReference>
<feature type="region of interest" description="Disordered" evidence="1">
    <location>
        <begin position="618"/>
        <end position="665"/>
    </location>
</feature>
<dbReference type="InterPro" id="IPR008919">
    <property type="entry name" value="Retrov_capsid_N"/>
</dbReference>
<feature type="compositionally biased region" description="Low complexity" evidence="1">
    <location>
        <begin position="320"/>
        <end position="346"/>
    </location>
</feature>
<dbReference type="Gene3D" id="1.10.375.10">
    <property type="entry name" value="Human Immunodeficiency Virus Type 1 Capsid Protein"/>
    <property type="match status" value="1"/>
</dbReference>
<dbReference type="InterPro" id="IPR036946">
    <property type="entry name" value="G_retro_matrix_sf"/>
</dbReference>
<dbReference type="SUPFAM" id="SSF47836">
    <property type="entry name" value="Retroviral matrix proteins"/>
    <property type="match status" value="1"/>
</dbReference>
<protein>
    <submittedName>
        <fullName evidence="3">(raccoon dog) hypothetical protein</fullName>
    </submittedName>
</protein>
<feature type="domain" description="Core shell protein Gag P30" evidence="2">
    <location>
        <begin position="408"/>
        <end position="588"/>
    </location>
</feature>
<dbReference type="Gene3D" id="1.10.150.180">
    <property type="entry name" value="Gamma-retroviral matrix domain"/>
    <property type="match status" value="1"/>
</dbReference>
<dbReference type="Proteomes" id="UP000645828">
    <property type="component" value="Unassembled WGS sequence"/>
</dbReference>
<dbReference type="InterPro" id="IPR010999">
    <property type="entry name" value="Retrovr_matrix"/>
</dbReference>
<gene>
    <name evidence="3" type="ORF">NYPRO_LOCUS12378</name>
</gene>
<dbReference type="AlphaFoldDB" id="A0A811YSP3"/>
<dbReference type="Pfam" id="PF02093">
    <property type="entry name" value="Gag_p30"/>
    <property type="match status" value="1"/>
</dbReference>
<feature type="region of interest" description="Disordered" evidence="1">
    <location>
        <begin position="278"/>
        <end position="379"/>
    </location>
</feature>
<sequence length="665" mass="73042">MMRNGLSFFQWIVFPPLSNIKVVRSVHPLVVPIPFHRRFVSGLTLKFPYCVPSHSNTRPFTKKPNIWCRNPGGDRAPATARRLSPPPSDWDSALFLCWGHWTPCGKCSLVSDPPPGRPVLIAAASGQTPPPPGGSAVPGSKGDVLTPRWRGRPPPSLELIREGAMGTSQSKFDSKTPLGCLLANLRTLELDQDLRRRRLIHYCTIAWPQYRLNNQSQWPPEGTFDYQILTDLDNLCRRQGKWSEVPYVQAFWTLRSRPELCSSCSTSQVLLACSPPRTLPHSTSRDSNLAPLSPLAEPPEDLSRPPVRAPHLSPPPYQPAPQQSVSPTSSSISETPGPGAASSIPSPTVPLLPAPEPQPPSSPLPSPPISARTRSKNSSPDLVWPLREVAGAEGVVRVHAPFSLQDLSQIEKRLGSFSANPDNYIKEFQYLAQAYDLTWHDLHVIQTTTLTAEERGRIQAAAREHADQVHLTDAPMPVGAQAVPAIEPGWSYQDGQDGRRRRDHMVRCLIAGMRAASNKAVNYDKIRDIIQAPDENPAIFLNRLTEALIQYTRLDPASPDIRKKLKKVEEGPQTPISDLVRMAFKVFNSREEAAELKRQARLQQKIQLQTQALVAALRPAGSRSQQKGGTNRTPLGPASNAGLKAIGPISAPTQGHQLGRALSAV</sequence>
<dbReference type="InterPro" id="IPR050462">
    <property type="entry name" value="Retroviral_Gag-Pol_poly"/>
</dbReference>
<dbReference type="EMBL" id="CAJHUB010000740">
    <property type="protein sequence ID" value="CAD7679579.1"/>
    <property type="molecule type" value="Genomic_DNA"/>
</dbReference>
<feature type="region of interest" description="Disordered" evidence="1">
    <location>
        <begin position="125"/>
        <end position="153"/>
    </location>
</feature>
<accession>A0A811YSP3</accession>
<evidence type="ECO:0000313" key="3">
    <source>
        <dbReference type="EMBL" id="CAD7679579.1"/>
    </source>
</evidence>